<keyword evidence="2" id="KW-0969">Cilium</keyword>
<feature type="compositionally biased region" description="Polar residues" evidence="1">
    <location>
        <begin position="36"/>
        <end position="46"/>
    </location>
</feature>
<dbReference type="SUPFAM" id="SSF160214">
    <property type="entry name" value="FlaG-like"/>
    <property type="match status" value="1"/>
</dbReference>
<dbReference type="PANTHER" id="PTHR37166">
    <property type="entry name" value="PROTEIN FLAG"/>
    <property type="match status" value="1"/>
</dbReference>
<dbReference type="Pfam" id="PF03646">
    <property type="entry name" value="FlaG"/>
    <property type="match status" value="1"/>
</dbReference>
<reference evidence="2 3" key="1">
    <citation type="submission" date="2018-06" db="EMBL/GenBank/DDBJ databases">
        <authorList>
            <consortium name="Pathogen Informatics"/>
            <person name="Doyle S."/>
        </authorList>
    </citation>
    <scope>NUCLEOTIDE SEQUENCE [LARGE SCALE GENOMIC DNA]</scope>
    <source>
        <strain evidence="2 3">NCTC13102</strain>
    </source>
</reference>
<evidence type="ECO:0000256" key="1">
    <source>
        <dbReference type="SAM" id="MobiDB-lite"/>
    </source>
</evidence>
<keyword evidence="2" id="KW-0282">Flagellum</keyword>
<dbReference type="AlphaFoldDB" id="A0A2X3BCS7"/>
<accession>A0A2X3BCS7</accession>
<dbReference type="InterPro" id="IPR005186">
    <property type="entry name" value="FlaG"/>
</dbReference>
<proteinExistence type="predicted"/>
<evidence type="ECO:0000313" key="2">
    <source>
        <dbReference type="EMBL" id="SQB98423.1"/>
    </source>
</evidence>
<gene>
    <name evidence="2" type="ORF">NCTC13102_00881</name>
</gene>
<dbReference type="PANTHER" id="PTHR37166:SF1">
    <property type="entry name" value="PROTEIN FLAG"/>
    <property type="match status" value="1"/>
</dbReference>
<keyword evidence="2" id="KW-0966">Cell projection</keyword>
<dbReference type="InterPro" id="IPR035924">
    <property type="entry name" value="FlaG-like_sf"/>
</dbReference>
<evidence type="ECO:0000313" key="3">
    <source>
        <dbReference type="Proteomes" id="UP000250166"/>
    </source>
</evidence>
<dbReference type="EMBL" id="UAWL01000006">
    <property type="protein sequence ID" value="SQB98423.1"/>
    <property type="molecule type" value="Genomic_DNA"/>
</dbReference>
<name>A0A2X3BCS7_9HELI</name>
<dbReference type="Gene3D" id="3.30.160.170">
    <property type="entry name" value="FlaG-like"/>
    <property type="match status" value="1"/>
</dbReference>
<dbReference type="Proteomes" id="UP000250166">
    <property type="component" value="Unassembled WGS sequence"/>
</dbReference>
<sequence length="127" mass="14121">MLETVNTNQVSSLRSTLYDMASSAGKPYGKHESSVAGINNKSNIQQESKKIHKEQLEQELNLDKLNKQMKQIGTDINFSYNDDIEGLVVTVKEAGGEKIIREIPTKEVIALVRQMNEVVGLIFDAKG</sequence>
<protein>
    <submittedName>
        <fullName evidence="2">Flagellar protein FlaG</fullName>
    </submittedName>
</protein>
<dbReference type="RefSeq" id="WP_023947849.1">
    <property type="nucleotide sequence ID" value="NZ_JAERIV010000008.1"/>
</dbReference>
<feature type="region of interest" description="Disordered" evidence="1">
    <location>
        <begin position="22"/>
        <end position="51"/>
    </location>
</feature>
<organism evidence="2 3">
    <name type="scientific">Helicobacter fennelliae</name>
    <dbReference type="NCBI Taxonomy" id="215"/>
    <lineage>
        <taxon>Bacteria</taxon>
        <taxon>Pseudomonadati</taxon>
        <taxon>Campylobacterota</taxon>
        <taxon>Epsilonproteobacteria</taxon>
        <taxon>Campylobacterales</taxon>
        <taxon>Helicobacteraceae</taxon>
        <taxon>Helicobacter</taxon>
    </lineage>
</organism>